<keyword evidence="3" id="KW-0732">Signal</keyword>
<feature type="compositionally biased region" description="Basic residues" evidence="7">
    <location>
        <begin position="33"/>
        <end position="44"/>
    </location>
</feature>
<dbReference type="InterPro" id="IPR018392">
    <property type="entry name" value="LysM"/>
</dbReference>
<name>A0ABV5R857_9ACTN</name>
<reference evidence="11 12" key="1">
    <citation type="submission" date="2024-09" db="EMBL/GenBank/DDBJ databases">
        <authorList>
            <person name="Sun Q."/>
            <person name="Mori K."/>
        </authorList>
    </citation>
    <scope>NUCLEOTIDE SEQUENCE [LARGE SCALE GENOMIC DNA]</scope>
    <source>
        <strain evidence="11 12">JCM 3331</strain>
    </source>
</reference>
<gene>
    <name evidence="11" type="ORF">ACFFTL_14675</name>
</gene>
<dbReference type="InterPro" id="IPR038765">
    <property type="entry name" value="Papain-like_cys_pep_sf"/>
</dbReference>
<dbReference type="RefSeq" id="WP_345515563.1">
    <property type="nucleotide sequence ID" value="NZ_BAAAXD010000031.1"/>
</dbReference>
<evidence type="ECO:0000259" key="9">
    <source>
        <dbReference type="PROSITE" id="PS51782"/>
    </source>
</evidence>
<feature type="compositionally biased region" description="Polar residues" evidence="7">
    <location>
        <begin position="75"/>
        <end position="87"/>
    </location>
</feature>
<dbReference type="Proteomes" id="UP001589710">
    <property type="component" value="Unassembled WGS sequence"/>
</dbReference>
<protein>
    <submittedName>
        <fullName evidence="11">LysM peptidoglycan-binding domain-containing C40 family peptidase</fullName>
    </submittedName>
</protein>
<keyword evidence="8" id="KW-1133">Transmembrane helix</keyword>
<comment type="similarity">
    <text evidence="1">Belongs to the peptidase C40 family.</text>
</comment>
<feature type="region of interest" description="Disordered" evidence="7">
    <location>
        <begin position="1"/>
        <end position="44"/>
    </location>
</feature>
<keyword evidence="8" id="KW-0812">Transmembrane</keyword>
<dbReference type="Pfam" id="PF01476">
    <property type="entry name" value="LysM"/>
    <property type="match status" value="1"/>
</dbReference>
<evidence type="ECO:0000313" key="12">
    <source>
        <dbReference type="Proteomes" id="UP001589710"/>
    </source>
</evidence>
<evidence type="ECO:0000259" key="10">
    <source>
        <dbReference type="PROSITE" id="PS51935"/>
    </source>
</evidence>
<dbReference type="InterPro" id="IPR051794">
    <property type="entry name" value="PG_Endopeptidase_C40"/>
</dbReference>
<sequence>MSPQTLLKPVTGKKQTPKRTHRQAPAPAAPRKPAPRHAVKQPARRGTRLWTVMGLTLLFVLSLLAGVLLAVHGPSQPSSGTSHSVTLQPDAPVTPKTTTPDPTTPKSPQKKEPKPAAKRSTITLKPGDTLYALARTHHTTVKTLQRLNGLGSSTLIYAGYGLRVPAAAASSAAAFSVSGGSRSVPAPSAKLATKPTKPAKGSKNSAAKPAPDVVVAFAQAQLGKPYRWGGTGPISFDCSGLVMRAWEKAGVKLPRTTWGQIKAGRATTRSALVPGDLVITSGGGHVQLYIGNGKVIHAPRPGTTITVSPLYQSGVVSYRHITA</sequence>
<dbReference type="SMART" id="SM00257">
    <property type="entry name" value="LysM"/>
    <property type="match status" value="1"/>
</dbReference>
<feature type="region of interest" description="Disordered" evidence="7">
    <location>
        <begin position="179"/>
        <end position="207"/>
    </location>
</feature>
<dbReference type="InterPro" id="IPR036779">
    <property type="entry name" value="LysM_dom_sf"/>
</dbReference>
<evidence type="ECO:0000256" key="7">
    <source>
        <dbReference type="SAM" id="MobiDB-lite"/>
    </source>
</evidence>
<proteinExistence type="inferred from homology"/>
<keyword evidence="5" id="KW-0378">Hydrolase</keyword>
<feature type="domain" description="LysM" evidence="9">
    <location>
        <begin position="120"/>
        <end position="164"/>
    </location>
</feature>
<dbReference type="EMBL" id="JBHMCG010000060">
    <property type="protein sequence ID" value="MFB9573531.1"/>
    <property type="molecule type" value="Genomic_DNA"/>
</dbReference>
<evidence type="ECO:0000313" key="11">
    <source>
        <dbReference type="EMBL" id="MFB9573531.1"/>
    </source>
</evidence>
<evidence type="ECO:0000256" key="4">
    <source>
        <dbReference type="ARBA" id="ARBA00022737"/>
    </source>
</evidence>
<feature type="compositionally biased region" description="Low complexity" evidence="7">
    <location>
        <begin position="179"/>
        <end position="199"/>
    </location>
</feature>
<dbReference type="Pfam" id="PF00877">
    <property type="entry name" value="NLPC_P60"/>
    <property type="match status" value="1"/>
</dbReference>
<evidence type="ECO:0000256" key="5">
    <source>
        <dbReference type="ARBA" id="ARBA00022801"/>
    </source>
</evidence>
<dbReference type="PROSITE" id="PS51782">
    <property type="entry name" value="LYSM"/>
    <property type="match status" value="1"/>
</dbReference>
<feature type="compositionally biased region" description="Low complexity" evidence="7">
    <location>
        <begin position="93"/>
        <end position="107"/>
    </location>
</feature>
<keyword evidence="12" id="KW-1185">Reference proteome</keyword>
<evidence type="ECO:0000256" key="6">
    <source>
        <dbReference type="ARBA" id="ARBA00022807"/>
    </source>
</evidence>
<dbReference type="CDD" id="cd00118">
    <property type="entry name" value="LysM"/>
    <property type="match status" value="1"/>
</dbReference>
<dbReference type="Gene3D" id="3.90.1720.10">
    <property type="entry name" value="endopeptidase domain like (from Nostoc punctiforme)"/>
    <property type="match status" value="1"/>
</dbReference>
<dbReference type="InterPro" id="IPR000064">
    <property type="entry name" value="NLP_P60_dom"/>
</dbReference>
<dbReference type="SUPFAM" id="SSF54001">
    <property type="entry name" value="Cysteine proteinases"/>
    <property type="match status" value="1"/>
</dbReference>
<evidence type="ECO:0000256" key="8">
    <source>
        <dbReference type="SAM" id="Phobius"/>
    </source>
</evidence>
<keyword evidence="2" id="KW-0645">Protease</keyword>
<organism evidence="11 12">
    <name type="scientific">Streptomyces yanii</name>
    <dbReference type="NCBI Taxonomy" id="78510"/>
    <lineage>
        <taxon>Bacteria</taxon>
        <taxon>Bacillati</taxon>
        <taxon>Actinomycetota</taxon>
        <taxon>Actinomycetes</taxon>
        <taxon>Kitasatosporales</taxon>
        <taxon>Streptomycetaceae</taxon>
        <taxon>Streptomyces</taxon>
    </lineage>
</organism>
<evidence type="ECO:0000256" key="1">
    <source>
        <dbReference type="ARBA" id="ARBA00007074"/>
    </source>
</evidence>
<comment type="caution">
    <text evidence="11">The sequence shown here is derived from an EMBL/GenBank/DDBJ whole genome shotgun (WGS) entry which is preliminary data.</text>
</comment>
<accession>A0ABV5R857</accession>
<evidence type="ECO:0000256" key="2">
    <source>
        <dbReference type="ARBA" id="ARBA00022670"/>
    </source>
</evidence>
<dbReference type="SUPFAM" id="SSF54106">
    <property type="entry name" value="LysM domain"/>
    <property type="match status" value="1"/>
</dbReference>
<evidence type="ECO:0000256" key="3">
    <source>
        <dbReference type="ARBA" id="ARBA00022729"/>
    </source>
</evidence>
<feature type="region of interest" description="Disordered" evidence="7">
    <location>
        <begin position="74"/>
        <end position="123"/>
    </location>
</feature>
<feature type="transmembrane region" description="Helical" evidence="8">
    <location>
        <begin position="49"/>
        <end position="71"/>
    </location>
</feature>
<dbReference type="PROSITE" id="PS51935">
    <property type="entry name" value="NLPC_P60"/>
    <property type="match status" value="1"/>
</dbReference>
<keyword evidence="4" id="KW-0677">Repeat</keyword>
<dbReference type="PANTHER" id="PTHR47359">
    <property type="entry name" value="PEPTIDOGLYCAN DL-ENDOPEPTIDASE CWLO"/>
    <property type="match status" value="1"/>
</dbReference>
<dbReference type="Gene3D" id="3.10.350.10">
    <property type="entry name" value="LysM domain"/>
    <property type="match status" value="1"/>
</dbReference>
<keyword evidence="8" id="KW-0472">Membrane</keyword>
<keyword evidence="6" id="KW-0788">Thiol protease</keyword>
<dbReference type="PANTHER" id="PTHR47359:SF3">
    <property type="entry name" value="NLP_P60 DOMAIN-CONTAINING PROTEIN-RELATED"/>
    <property type="match status" value="1"/>
</dbReference>
<feature type="domain" description="NlpC/P60" evidence="10">
    <location>
        <begin position="208"/>
        <end position="323"/>
    </location>
</feature>